<comment type="subunit">
    <text evidence="8">Homodimer.</text>
</comment>
<dbReference type="EC" id="6.3.3.3" evidence="8"/>
<dbReference type="InterPro" id="IPR004472">
    <property type="entry name" value="DTB_synth_BioD"/>
</dbReference>
<dbReference type="GO" id="GO:0009102">
    <property type="term" value="P:biotin biosynthetic process"/>
    <property type="evidence" value="ECO:0007669"/>
    <property type="project" value="UniProtKB-UniRule"/>
</dbReference>
<dbReference type="GO" id="GO:0042803">
    <property type="term" value="F:protein homodimerization activity"/>
    <property type="evidence" value="ECO:0007669"/>
    <property type="project" value="UniProtKB-ARBA"/>
</dbReference>
<dbReference type="GO" id="GO:0005524">
    <property type="term" value="F:ATP binding"/>
    <property type="evidence" value="ECO:0007669"/>
    <property type="project" value="UniProtKB-UniRule"/>
</dbReference>
<evidence type="ECO:0000313" key="9">
    <source>
        <dbReference type="EMBL" id="AIJ44379.1"/>
    </source>
</evidence>
<dbReference type="GO" id="GO:0000287">
    <property type="term" value="F:magnesium ion binding"/>
    <property type="evidence" value="ECO:0007669"/>
    <property type="project" value="UniProtKB-UniRule"/>
</dbReference>
<feature type="binding site" evidence="8">
    <location>
        <position position="55"/>
    </location>
    <ligand>
        <name>ATP</name>
        <dbReference type="ChEBI" id="CHEBI:30616"/>
    </ligand>
</feature>
<dbReference type="SUPFAM" id="SSF52540">
    <property type="entry name" value="P-loop containing nucleoside triphosphate hydrolases"/>
    <property type="match status" value="1"/>
</dbReference>
<dbReference type="GO" id="GO:0005829">
    <property type="term" value="C:cytosol"/>
    <property type="evidence" value="ECO:0007669"/>
    <property type="project" value="TreeGrafter"/>
</dbReference>
<name>A0A076PC48_COMTE</name>
<evidence type="ECO:0000313" key="10">
    <source>
        <dbReference type="Proteomes" id="UP000028782"/>
    </source>
</evidence>
<dbReference type="KEGG" id="ctes:O987_00900"/>
<dbReference type="FunFam" id="3.40.50.300:FF:000292">
    <property type="entry name" value="ATP-dependent dethiobiotin synthetase BioD"/>
    <property type="match status" value="1"/>
</dbReference>
<comment type="catalytic activity">
    <reaction evidence="8">
        <text>(7R,8S)-7,8-diammoniononanoate + CO2 + ATP = (4R,5S)-dethiobiotin + ADP + phosphate + 3 H(+)</text>
        <dbReference type="Rhea" id="RHEA:15805"/>
        <dbReference type="ChEBI" id="CHEBI:15378"/>
        <dbReference type="ChEBI" id="CHEBI:16526"/>
        <dbReference type="ChEBI" id="CHEBI:30616"/>
        <dbReference type="ChEBI" id="CHEBI:43474"/>
        <dbReference type="ChEBI" id="CHEBI:149469"/>
        <dbReference type="ChEBI" id="CHEBI:149473"/>
        <dbReference type="ChEBI" id="CHEBI:456216"/>
        <dbReference type="EC" id="6.3.3.3"/>
    </reaction>
</comment>
<keyword evidence="7 8" id="KW-0460">Magnesium</keyword>
<dbReference type="HAMAP" id="MF_00336">
    <property type="entry name" value="BioD"/>
    <property type="match status" value="1"/>
</dbReference>
<evidence type="ECO:0000256" key="4">
    <source>
        <dbReference type="ARBA" id="ARBA00022741"/>
    </source>
</evidence>
<dbReference type="RefSeq" id="WP_043370496.1">
    <property type="nucleotide sequence ID" value="NZ_CP006704.1"/>
</dbReference>
<feature type="binding site" evidence="8">
    <location>
        <position position="116"/>
    </location>
    <ligand>
        <name>Mg(2+)</name>
        <dbReference type="ChEBI" id="CHEBI:18420"/>
    </ligand>
</feature>
<evidence type="ECO:0000256" key="2">
    <source>
        <dbReference type="ARBA" id="ARBA00022598"/>
    </source>
</evidence>
<feature type="binding site" evidence="8">
    <location>
        <begin position="12"/>
        <end position="17"/>
    </location>
    <ligand>
        <name>ATP</name>
        <dbReference type="ChEBI" id="CHEBI:30616"/>
    </ligand>
</feature>
<keyword evidence="1 8" id="KW-0963">Cytoplasm</keyword>
<dbReference type="EMBL" id="CP006704">
    <property type="protein sequence ID" value="AIJ44379.1"/>
    <property type="molecule type" value="Genomic_DNA"/>
</dbReference>
<keyword evidence="2 8" id="KW-0436">Ligase</keyword>
<dbReference type="PANTHER" id="PTHR43210:SF5">
    <property type="entry name" value="DETHIOBIOTIN SYNTHETASE"/>
    <property type="match status" value="1"/>
</dbReference>
<evidence type="ECO:0000256" key="3">
    <source>
        <dbReference type="ARBA" id="ARBA00022723"/>
    </source>
</evidence>
<dbReference type="GO" id="GO:0004141">
    <property type="term" value="F:dethiobiotin synthase activity"/>
    <property type="evidence" value="ECO:0007669"/>
    <property type="project" value="UniProtKB-UniRule"/>
</dbReference>
<evidence type="ECO:0000256" key="8">
    <source>
        <dbReference type="HAMAP-Rule" id="MF_00336"/>
    </source>
</evidence>
<dbReference type="CDD" id="cd03109">
    <property type="entry name" value="DTBS"/>
    <property type="match status" value="1"/>
</dbReference>
<comment type="subcellular location">
    <subcellularLocation>
        <location evidence="8">Cytoplasm</location>
    </subcellularLocation>
</comment>
<reference evidence="9 10" key="1">
    <citation type="journal article" date="2014" name="Genome Announc.">
        <title>Complete Genome Sequence of Polychlorinated Biphenyl Degrader Comamonas testosteroni TK102 (NBRC 109938).</title>
        <authorList>
            <person name="Fukuda K."/>
            <person name="Hosoyama A."/>
            <person name="Tsuchikane K."/>
            <person name="Ohji S."/>
            <person name="Yamazoe A."/>
            <person name="Fujita N."/>
            <person name="Shintani M."/>
            <person name="Kimbara K."/>
        </authorList>
    </citation>
    <scope>NUCLEOTIDE SEQUENCE [LARGE SCALE GENOMIC DNA]</scope>
    <source>
        <strain evidence="9">TK102</strain>
    </source>
</reference>
<dbReference type="Proteomes" id="UP000028782">
    <property type="component" value="Chromosome"/>
</dbReference>
<sequence length="227" mass="23649">MIGCFVTGTDTGVGKTLASCALLHALAGHHSRVVGMKAVAAGADPDGQGGWVNEDTVALRAASTLAVPAALDNPVLLPDPMSPHIAARRAGVEVTLAPILDAYRQLAAQADAVVVEGAGGWRVPLSDSLCIADLAVALQLPVVLVVGLKLGCLNHAVLTVEAIRAAGLPLAGWVASRVEPQMLVPEENMDWLRHQLGRLGAPLLADIPWQATPDPRLTSFSLPKEWQ</sequence>
<feature type="binding site" evidence="8">
    <location>
        <begin position="116"/>
        <end position="119"/>
    </location>
    <ligand>
        <name>ATP</name>
        <dbReference type="ChEBI" id="CHEBI:30616"/>
    </ligand>
</feature>
<evidence type="ECO:0000256" key="7">
    <source>
        <dbReference type="ARBA" id="ARBA00022842"/>
    </source>
</evidence>
<comment type="caution">
    <text evidence="8">Lacks conserved residue(s) required for the propagation of feature annotation.</text>
</comment>
<feature type="binding site" evidence="8">
    <location>
        <position position="210"/>
    </location>
    <ligand>
        <name>ATP</name>
        <dbReference type="ChEBI" id="CHEBI:30616"/>
    </ligand>
</feature>
<evidence type="ECO:0000256" key="6">
    <source>
        <dbReference type="ARBA" id="ARBA00022840"/>
    </source>
</evidence>
<feature type="binding site" evidence="8">
    <location>
        <position position="16"/>
    </location>
    <ligand>
        <name>Mg(2+)</name>
        <dbReference type="ChEBI" id="CHEBI:18420"/>
    </ligand>
</feature>
<feature type="active site" evidence="8">
    <location>
        <position position="37"/>
    </location>
</feature>
<dbReference type="HOGENOM" id="CLU_072551_0_0_4"/>
<proteinExistence type="inferred from homology"/>
<keyword evidence="4 8" id="KW-0547">Nucleotide-binding</keyword>
<accession>A0A076PC48</accession>
<keyword evidence="6 8" id="KW-0067">ATP-binding</keyword>
<feature type="binding site" evidence="8">
    <location>
        <begin position="176"/>
        <end position="177"/>
    </location>
    <ligand>
        <name>ATP</name>
        <dbReference type="ChEBI" id="CHEBI:30616"/>
    </ligand>
</feature>
<keyword evidence="3 8" id="KW-0479">Metal-binding</keyword>
<evidence type="ECO:0000256" key="5">
    <source>
        <dbReference type="ARBA" id="ARBA00022756"/>
    </source>
</evidence>
<comment type="cofactor">
    <cofactor evidence="8">
        <name>Mg(2+)</name>
        <dbReference type="ChEBI" id="CHEBI:18420"/>
    </cofactor>
</comment>
<dbReference type="PIRSF" id="PIRSF006755">
    <property type="entry name" value="DTB_synth"/>
    <property type="match status" value="1"/>
</dbReference>
<dbReference type="PANTHER" id="PTHR43210">
    <property type="entry name" value="DETHIOBIOTIN SYNTHETASE"/>
    <property type="match status" value="1"/>
</dbReference>
<dbReference type="AlphaFoldDB" id="A0A076PC48"/>
<comment type="pathway">
    <text evidence="8">Cofactor biosynthesis; biotin biosynthesis; biotin from 7,8-diaminononanoate: step 1/2.</text>
</comment>
<dbReference type="UniPathway" id="UPA00078">
    <property type="reaction ID" value="UER00161"/>
</dbReference>
<dbReference type="Gene3D" id="3.40.50.300">
    <property type="entry name" value="P-loop containing nucleotide triphosphate hydrolases"/>
    <property type="match status" value="1"/>
</dbReference>
<comment type="similarity">
    <text evidence="8">Belongs to the dethiobiotin synthetase family.</text>
</comment>
<dbReference type="NCBIfam" id="TIGR00347">
    <property type="entry name" value="bioD"/>
    <property type="match status" value="1"/>
</dbReference>
<comment type="function">
    <text evidence="8">Catalyzes a mechanistically unusual reaction, the ATP-dependent insertion of CO2 between the N7 and N8 nitrogen atoms of 7,8-diaminopelargonic acid (DAPA, also called 7,8-diammoniononanoate) to form a ureido ring.</text>
</comment>
<feature type="binding site" evidence="8">
    <location>
        <position position="55"/>
    </location>
    <ligand>
        <name>Mg(2+)</name>
        <dbReference type="ChEBI" id="CHEBI:18420"/>
    </ligand>
</feature>
<gene>
    <name evidence="8" type="primary">bioD</name>
    <name evidence="9" type="ORF">O987_00900</name>
</gene>
<keyword evidence="5 8" id="KW-0093">Biotin biosynthesis</keyword>
<dbReference type="InterPro" id="IPR027417">
    <property type="entry name" value="P-loop_NTPase"/>
</dbReference>
<dbReference type="Pfam" id="PF13500">
    <property type="entry name" value="AAA_26"/>
    <property type="match status" value="1"/>
</dbReference>
<protein>
    <recommendedName>
        <fullName evidence="8">ATP-dependent dethiobiotin synthetase BioD</fullName>
        <ecNumber evidence="8">6.3.3.3</ecNumber>
    </recommendedName>
    <alternativeName>
        <fullName evidence="8">DTB synthetase</fullName>
        <shortName evidence="8">DTBS</shortName>
    </alternativeName>
    <alternativeName>
        <fullName evidence="8">Dethiobiotin synthase</fullName>
    </alternativeName>
</protein>
<organism evidence="9 10">
    <name type="scientific">Comamonas testosteroni TK102</name>
    <dbReference type="NCBI Taxonomy" id="1392005"/>
    <lineage>
        <taxon>Bacteria</taxon>
        <taxon>Pseudomonadati</taxon>
        <taxon>Pseudomonadota</taxon>
        <taxon>Betaproteobacteria</taxon>
        <taxon>Burkholderiales</taxon>
        <taxon>Comamonadaceae</taxon>
        <taxon>Comamonas</taxon>
    </lineage>
</organism>
<evidence type="ECO:0000256" key="1">
    <source>
        <dbReference type="ARBA" id="ARBA00022490"/>
    </source>
</evidence>